<sequence>MNLDSFYEKLDEVIRNENSCEFIGSDFNAKLGKATEVEYRIEDLDLGTEMKTAVASPGDLREAKPEEQAGFRHRFSCLDHVYTVSKVIEVSRKHRLSLVLTFVDYEEAFDSVETNAILSALVEQPVDAS</sequence>
<accession>A0ABR1EF66</accession>
<evidence type="ECO:0000313" key="1">
    <source>
        <dbReference type="EMBL" id="KAK6760576.1"/>
    </source>
</evidence>
<organism evidence="1 2">
    <name type="scientific">Necator americanus</name>
    <name type="common">Human hookworm</name>
    <dbReference type="NCBI Taxonomy" id="51031"/>
    <lineage>
        <taxon>Eukaryota</taxon>
        <taxon>Metazoa</taxon>
        <taxon>Ecdysozoa</taxon>
        <taxon>Nematoda</taxon>
        <taxon>Chromadorea</taxon>
        <taxon>Rhabditida</taxon>
        <taxon>Rhabditina</taxon>
        <taxon>Rhabditomorpha</taxon>
        <taxon>Strongyloidea</taxon>
        <taxon>Ancylostomatidae</taxon>
        <taxon>Bunostominae</taxon>
        <taxon>Necator</taxon>
    </lineage>
</organism>
<proteinExistence type="predicted"/>
<dbReference type="EMBL" id="JAVFWL010000006">
    <property type="protein sequence ID" value="KAK6760576.1"/>
    <property type="molecule type" value="Genomic_DNA"/>
</dbReference>
<dbReference type="Proteomes" id="UP001303046">
    <property type="component" value="Unassembled WGS sequence"/>
</dbReference>
<gene>
    <name evidence="1" type="primary">Necator_chrX.g22036</name>
    <name evidence="1" type="ORF">RB195_021875</name>
</gene>
<name>A0ABR1EF66_NECAM</name>
<reference evidence="1 2" key="1">
    <citation type="submission" date="2023-08" db="EMBL/GenBank/DDBJ databases">
        <title>A Necator americanus chromosomal reference genome.</title>
        <authorList>
            <person name="Ilik V."/>
            <person name="Petrzelkova K.J."/>
            <person name="Pardy F."/>
            <person name="Fuh T."/>
            <person name="Niatou-Singa F.S."/>
            <person name="Gouil Q."/>
            <person name="Baker L."/>
            <person name="Ritchie M.E."/>
            <person name="Jex A.R."/>
            <person name="Gazzola D."/>
            <person name="Li H."/>
            <person name="Toshio Fujiwara R."/>
            <person name="Zhan B."/>
            <person name="Aroian R.V."/>
            <person name="Pafco B."/>
            <person name="Schwarz E.M."/>
        </authorList>
    </citation>
    <scope>NUCLEOTIDE SEQUENCE [LARGE SCALE GENOMIC DNA]</scope>
    <source>
        <strain evidence="1 2">Aroian</strain>
        <tissue evidence="1">Whole animal</tissue>
    </source>
</reference>
<protein>
    <recommendedName>
        <fullName evidence="3">Reverse transcriptase domain-containing protein</fullName>
    </recommendedName>
</protein>
<evidence type="ECO:0008006" key="3">
    <source>
        <dbReference type="Google" id="ProtNLM"/>
    </source>
</evidence>
<evidence type="ECO:0000313" key="2">
    <source>
        <dbReference type="Proteomes" id="UP001303046"/>
    </source>
</evidence>
<comment type="caution">
    <text evidence="1">The sequence shown here is derived from an EMBL/GenBank/DDBJ whole genome shotgun (WGS) entry which is preliminary data.</text>
</comment>
<keyword evidence="2" id="KW-1185">Reference proteome</keyword>